<organism evidence="1 2">
    <name type="scientific">Choanephora cucurbitarum</name>
    <dbReference type="NCBI Taxonomy" id="101091"/>
    <lineage>
        <taxon>Eukaryota</taxon>
        <taxon>Fungi</taxon>
        <taxon>Fungi incertae sedis</taxon>
        <taxon>Mucoromycota</taxon>
        <taxon>Mucoromycotina</taxon>
        <taxon>Mucoromycetes</taxon>
        <taxon>Mucorales</taxon>
        <taxon>Mucorineae</taxon>
        <taxon>Choanephoraceae</taxon>
        <taxon>Choanephoroideae</taxon>
        <taxon>Choanephora</taxon>
    </lineage>
</organism>
<dbReference type="AlphaFoldDB" id="A0A1C7MUM8"/>
<proteinExistence type="predicted"/>
<sequence length="180" mass="20285">MIFFGLPKGNVYWNQYLERNFDQIYQEFQESARAGTPSDFLSALTMHSSMSAASPSVTSPMSMVASPSADIPMLSKDVPEELETEETDDENYAVCTVPFNSILRKNLIGPIKTIFNTKMNMLIPSASDFVADFQLLVFLTMLSFRNHTFVLDTNQINFQAAEGLRTQGIFPDSFKMQEHV</sequence>
<accession>A0A1C7MUM8</accession>
<dbReference type="EMBL" id="LUGH01001955">
    <property type="protein sequence ID" value="OBZ80585.1"/>
    <property type="molecule type" value="Genomic_DNA"/>
</dbReference>
<dbReference type="Proteomes" id="UP000093000">
    <property type="component" value="Unassembled WGS sequence"/>
</dbReference>
<gene>
    <name evidence="1" type="ORF">A0J61_11366</name>
</gene>
<evidence type="ECO:0000313" key="1">
    <source>
        <dbReference type="EMBL" id="OBZ80585.1"/>
    </source>
</evidence>
<keyword evidence="2" id="KW-1185">Reference proteome</keyword>
<reference evidence="1 2" key="1">
    <citation type="submission" date="2016-03" db="EMBL/GenBank/DDBJ databases">
        <title>Choanephora cucurbitarum.</title>
        <authorList>
            <person name="Min B."/>
            <person name="Park H."/>
            <person name="Park J.-H."/>
            <person name="Shin H.-D."/>
            <person name="Choi I.-G."/>
        </authorList>
    </citation>
    <scope>NUCLEOTIDE SEQUENCE [LARGE SCALE GENOMIC DNA]</scope>
    <source>
        <strain evidence="1 2">KUS-F28377</strain>
    </source>
</reference>
<dbReference type="STRING" id="101091.A0A1C7MUM8"/>
<protein>
    <submittedName>
        <fullName evidence="1">Uncharacterized protein</fullName>
    </submittedName>
</protein>
<dbReference type="InParanoid" id="A0A1C7MUM8"/>
<name>A0A1C7MUM8_9FUNG</name>
<evidence type="ECO:0000313" key="2">
    <source>
        <dbReference type="Proteomes" id="UP000093000"/>
    </source>
</evidence>
<comment type="caution">
    <text evidence="1">The sequence shown here is derived from an EMBL/GenBank/DDBJ whole genome shotgun (WGS) entry which is preliminary data.</text>
</comment>